<dbReference type="EMBL" id="KZ678386">
    <property type="protein sequence ID" value="PSR99124.1"/>
    <property type="molecule type" value="Genomic_DNA"/>
</dbReference>
<sequence>MQGVMPKQYVLSTTCRSIPMVFKSGSRIVIRLSRRIVSERTTINQYHSGQAQEDPRFMEDKLCFRGIQRHPYKSSSMATSKVTSEPVIPVHNHTRRRVCLCRFQQLCSNFEAKGQKSCIPNSWCKRMTRRGNLCSNVHFASQSRYRQWSEKTDVSTAGKSISIYVCTITLRNETTEHAF</sequence>
<proteinExistence type="predicted"/>
<name>A0A2T3AI63_9PEZI</name>
<keyword evidence="2" id="KW-1185">Reference proteome</keyword>
<accession>A0A2T3AI63</accession>
<dbReference type="Proteomes" id="UP000241462">
    <property type="component" value="Unassembled WGS sequence"/>
</dbReference>
<dbReference type="AlphaFoldDB" id="A0A2T3AI63"/>
<evidence type="ECO:0000313" key="1">
    <source>
        <dbReference type="EMBL" id="PSR99124.1"/>
    </source>
</evidence>
<gene>
    <name evidence="1" type="ORF">BD289DRAFT_424644</name>
</gene>
<organism evidence="1 2">
    <name type="scientific">Coniella lustricola</name>
    <dbReference type="NCBI Taxonomy" id="2025994"/>
    <lineage>
        <taxon>Eukaryota</taxon>
        <taxon>Fungi</taxon>
        <taxon>Dikarya</taxon>
        <taxon>Ascomycota</taxon>
        <taxon>Pezizomycotina</taxon>
        <taxon>Sordariomycetes</taxon>
        <taxon>Sordariomycetidae</taxon>
        <taxon>Diaporthales</taxon>
        <taxon>Schizoparmaceae</taxon>
        <taxon>Coniella</taxon>
    </lineage>
</organism>
<protein>
    <submittedName>
        <fullName evidence="1">Uncharacterized protein</fullName>
    </submittedName>
</protein>
<reference evidence="1 2" key="1">
    <citation type="journal article" date="2018" name="Mycol. Prog.">
        <title>Coniella lustricola, a new species from submerged detritus.</title>
        <authorList>
            <person name="Raudabaugh D.B."/>
            <person name="Iturriaga T."/>
            <person name="Carver A."/>
            <person name="Mondo S."/>
            <person name="Pangilinan J."/>
            <person name="Lipzen A."/>
            <person name="He G."/>
            <person name="Amirebrahimi M."/>
            <person name="Grigoriev I.V."/>
            <person name="Miller A.N."/>
        </authorList>
    </citation>
    <scope>NUCLEOTIDE SEQUENCE [LARGE SCALE GENOMIC DNA]</scope>
    <source>
        <strain evidence="1 2">B22-T-1</strain>
    </source>
</reference>
<dbReference type="InParanoid" id="A0A2T3AI63"/>
<evidence type="ECO:0000313" key="2">
    <source>
        <dbReference type="Proteomes" id="UP000241462"/>
    </source>
</evidence>